<dbReference type="OrthoDB" id="2011769at2759"/>
<comment type="subcellular location">
    <subcellularLocation>
        <location evidence="1">Golgi apparatus</location>
    </subcellularLocation>
</comment>
<dbReference type="SMART" id="SM00177">
    <property type="entry name" value="ARF"/>
    <property type="match status" value="1"/>
</dbReference>
<dbReference type="EMBL" id="KQ241684">
    <property type="protein sequence ID" value="KNC85773.1"/>
    <property type="molecule type" value="Genomic_DNA"/>
</dbReference>
<dbReference type="Pfam" id="PF00025">
    <property type="entry name" value="Arf"/>
    <property type="match status" value="1"/>
</dbReference>
<keyword evidence="14" id="KW-1185">Reference proteome</keyword>
<keyword evidence="12" id="KW-1133">Transmembrane helix</keyword>
<sequence>MDNANKVFCTYIIFLIVILVPYTFWYSTGTQGLIFVVDSSDRDRIDEARSELHKIVSDREMKDAMVLVFANKQDVPGAMKPQEISERLGLPVIRDRKWFVQPSCATTGEGLIEGLTWMTDNKD</sequence>
<dbReference type="AlphaFoldDB" id="A0A0L0GBZ2"/>
<dbReference type="eggNOG" id="KOG0071">
    <property type="taxonomic scope" value="Eukaryota"/>
</dbReference>
<keyword evidence="4" id="KW-0519">Myristate</keyword>
<keyword evidence="12" id="KW-0812">Transmembrane</keyword>
<keyword evidence="9 11" id="KW-0342">GTP-binding</keyword>
<dbReference type="InterPro" id="IPR006689">
    <property type="entry name" value="Small_GTPase_ARF/SAR"/>
</dbReference>
<keyword evidence="6" id="KW-0931">ER-Golgi transport</keyword>
<keyword evidence="10" id="KW-0449">Lipoprotein</keyword>
<feature type="transmembrane region" description="Helical" evidence="12">
    <location>
        <begin position="7"/>
        <end position="26"/>
    </location>
</feature>
<evidence type="ECO:0000313" key="13">
    <source>
        <dbReference type="EMBL" id="KNC85773.1"/>
    </source>
</evidence>
<evidence type="ECO:0000256" key="1">
    <source>
        <dbReference type="ARBA" id="ARBA00004555"/>
    </source>
</evidence>
<dbReference type="InterPro" id="IPR027417">
    <property type="entry name" value="P-loop_NTPase"/>
</dbReference>
<reference evidence="13 14" key="1">
    <citation type="submission" date="2011-02" db="EMBL/GenBank/DDBJ databases">
        <title>The Genome Sequence of Sphaeroforma arctica JP610.</title>
        <authorList>
            <consortium name="The Broad Institute Genome Sequencing Platform"/>
            <person name="Russ C."/>
            <person name="Cuomo C."/>
            <person name="Young S.K."/>
            <person name="Zeng Q."/>
            <person name="Gargeya S."/>
            <person name="Alvarado L."/>
            <person name="Berlin A."/>
            <person name="Chapman S.B."/>
            <person name="Chen Z."/>
            <person name="Freedman E."/>
            <person name="Gellesch M."/>
            <person name="Goldberg J."/>
            <person name="Griggs A."/>
            <person name="Gujja S."/>
            <person name="Heilman E."/>
            <person name="Heiman D."/>
            <person name="Howarth C."/>
            <person name="Mehta T."/>
            <person name="Neiman D."/>
            <person name="Pearson M."/>
            <person name="Roberts A."/>
            <person name="Saif S."/>
            <person name="Shea T."/>
            <person name="Shenoy N."/>
            <person name="Sisk P."/>
            <person name="Stolte C."/>
            <person name="Sykes S."/>
            <person name="White J."/>
            <person name="Yandava C."/>
            <person name="Burger G."/>
            <person name="Gray M.W."/>
            <person name="Holland P.W.H."/>
            <person name="King N."/>
            <person name="Lang F.B.F."/>
            <person name="Roger A.J."/>
            <person name="Ruiz-Trillo I."/>
            <person name="Haas B."/>
            <person name="Nusbaum C."/>
            <person name="Birren B."/>
        </authorList>
    </citation>
    <scope>NUCLEOTIDE SEQUENCE [LARGE SCALE GENOMIC DNA]</scope>
    <source>
        <strain evidence="13 14">JP610</strain>
    </source>
</reference>
<dbReference type="PROSITE" id="PS51417">
    <property type="entry name" value="ARF"/>
    <property type="match status" value="1"/>
</dbReference>
<evidence type="ECO:0000256" key="8">
    <source>
        <dbReference type="ARBA" id="ARBA00023034"/>
    </source>
</evidence>
<accession>A0A0L0GBZ2</accession>
<organism evidence="13 14">
    <name type="scientific">Sphaeroforma arctica JP610</name>
    <dbReference type="NCBI Taxonomy" id="667725"/>
    <lineage>
        <taxon>Eukaryota</taxon>
        <taxon>Ichthyosporea</taxon>
        <taxon>Ichthyophonida</taxon>
        <taxon>Sphaeroforma</taxon>
    </lineage>
</organism>
<gene>
    <name evidence="13" type="ORF">SARC_02038</name>
</gene>
<keyword evidence="3" id="KW-0813">Transport</keyword>
<dbReference type="PANTHER" id="PTHR11711">
    <property type="entry name" value="ADP RIBOSYLATION FACTOR-RELATED"/>
    <property type="match status" value="1"/>
</dbReference>
<protein>
    <recommendedName>
        <fullName evidence="15">ADP-ribosylation factor 6</fullName>
    </recommendedName>
</protein>
<keyword evidence="12" id="KW-0472">Membrane</keyword>
<evidence type="ECO:0000256" key="6">
    <source>
        <dbReference type="ARBA" id="ARBA00022892"/>
    </source>
</evidence>
<proteinExistence type="inferred from homology"/>
<evidence type="ECO:0000313" key="14">
    <source>
        <dbReference type="Proteomes" id="UP000054560"/>
    </source>
</evidence>
<feature type="binding site" evidence="11">
    <location>
        <begin position="71"/>
        <end position="74"/>
    </location>
    <ligand>
        <name>GTP</name>
        <dbReference type="ChEBI" id="CHEBI:37565"/>
    </ligand>
</feature>
<evidence type="ECO:0000256" key="9">
    <source>
        <dbReference type="ARBA" id="ARBA00023134"/>
    </source>
</evidence>
<dbReference type="GO" id="GO:0016192">
    <property type="term" value="P:vesicle-mediated transport"/>
    <property type="evidence" value="ECO:0007669"/>
    <property type="project" value="UniProtKB-KW"/>
</dbReference>
<dbReference type="Proteomes" id="UP000054560">
    <property type="component" value="Unassembled WGS sequence"/>
</dbReference>
<evidence type="ECO:0000256" key="4">
    <source>
        <dbReference type="ARBA" id="ARBA00022707"/>
    </source>
</evidence>
<dbReference type="GO" id="GO:0003924">
    <property type="term" value="F:GTPase activity"/>
    <property type="evidence" value="ECO:0007669"/>
    <property type="project" value="InterPro"/>
</dbReference>
<dbReference type="GO" id="GO:0015031">
    <property type="term" value="P:protein transport"/>
    <property type="evidence" value="ECO:0007669"/>
    <property type="project" value="UniProtKB-KW"/>
</dbReference>
<evidence type="ECO:0000256" key="5">
    <source>
        <dbReference type="ARBA" id="ARBA00022741"/>
    </source>
</evidence>
<evidence type="ECO:0000256" key="11">
    <source>
        <dbReference type="PIRSR" id="PIRSR606689-1"/>
    </source>
</evidence>
<dbReference type="FunFam" id="3.40.50.300:FF:003500">
    <property type="entry name" value="ADP-ribosylation factor 1"/>
    <property type="match status" value="1"/>
</dbReference>
<dbReference type="GeneID" id="25902542"/>
<dbReference type="InterPro" id="IPR024156">
    <property type="entry name" value="Small_GTPase_ARF"/>
</dbReference>
<evidence type="ECO:0000256" key="7">
    <source>
        <dbReference type="ARBA" id="ARBA00022927"/>
    </source>
</evidence>
<evidence type="ECO:0000256" key="2">
    <source>
        <dbReference type="ARBA" id="ARBA00010290"/>
    </source>
</evidence>
<evidence type="ECO:0008006" key="15">
    <source>
        <dbReference type="Google" id="ProtNLM"/>
    </source>
</evidence>
<dbReference type="SUPFAM" id="SSF52540">
    <property type="entry name" value="P-loop containing nucleoside triphosphate hydrolases"/>
    <property type="match status" value="1"/>
</dbReference>
<dbReference type="GO" id="GO:0005794">
    <property type="term" value="C:Golgi apparatus"/>
    <property type="evidence" value="ECO:0007669"/>
    <property type="project" value="UniProtKB-SubCell"/>
</dbReference>
<dbReference type="GO" id="GO:0005525">
    <property type="term" value="F:GTP binding"/>
    <property type="evidence" value="ECO:0007669"/>
    <property type="project" value="UniProtKB-KW"/>
</dbReference>
<dbReference type="RefSeq" id="XP_014159675.1">
    <property type="nucleotide sequence ID" value="XM_014304200.1"/>
</dbReference>
<dbReference type="STRING" id="667725.A0A0L0GBZ2"/>
<evidence type="ECO:0000256" key="3">
    <source>
        <dbReference type="ARBA" id="ARBA00022448"/>
    </source>
</evidence>
<evidence type="ECO:0000256" key="10">
    <source>
        <dbReference type="ARBA" id="ARBA00023288"/>
    </source>
</evidence>
<keyword evidence="5 11" id="KW-0547">Nucleotide-binding</keyword>
<dbReference type="Gene3D" id="3.40.50.300">
    <property type="entry name" value="P-loop containing nucleotide triphosphate hydrolases"/>
    <property type="match status" value="1"/>
</dbReference>
<name>A0A0L0GBZ2_9EUKA</name>
<keyword evidence="8" id="KW-0333">Golgi apparatus</keyword>
<evidence type="ECO:0000256" key="12">
    <source>
        <dbReference type="SAM" id="Phobius"/>
    </source>
</evidence>
<comment type="similarity">
    <text evidence="2">Belongs to the small GTPase superfamily. Arf family.</text>
</comment>
<keyword evidence="7" id="KW-0653">Protein transport</keyword>